<dbReference type="RefSeq" id="WP_117701798.1">
    <property type="nucleotide sequence ID" value="NZ_QSTW01000008.1"/>
</dbReference>
<gene>
    <name evidence="1" type="ORF">DXB87_08020</name>
</gene>
<proteinExistence type="predicted"/>
<sequence>MINLLNKYNLLDDLSINVPIQVRELRSSKSNISVIDYDYLGYARETDYNSFANQLYDYLHKDIACNQFILVTYSREMKDSQILRRSFKFNLENYSFKEKCITYCCHVNKEYILFIGLIDIVSKIDFIHAVKFMFSGIYDSKSMLLLDKSFNKNDLSKALENSLHIERSRHGYIKSTEISLKSFSEIKGNITILYPFGGTDFGSFMLFEC</sequence>
<dbReference type="Proteomes" id="UP000260814">
    <property type="component" value="Unassembled WGS sequence"/>
</dbReference>
<comment type="caution">
    <text evidence="1">The sequence shown here is derived from an EMBL/GenBank/DDBJ whole genome shotgun (WGS) entry which is preliminary data.</text>
</comment>
<accession>A0A3E4Z8T5</accession>
<protein>
    <submittedName>
        <fullName evidence="1">Uncharacterized protein</fullName>
    </submittedName>
</protein>
<organism evidence="1 2">
    <name type="scientific">Phocaeicola plebeius</name>
    <dbReference type="NCBI Taxonomy" id="310297"/>
    <lineage>
        <taxon>Bacteria</taxon>
        <taxon>Pseudomonadati</taxon>
        <taxon>Bacteroidota</taxon>
        <taxon>Bacteroidia</taxon>
        <taxon>Bacteroidales</taxon>
        <taxon>Bacteroidaceae</taxon>
        <taxon>Phocaeicola</taxon>
    </lineage>
</organism>
<dbReference type="EMBL" id="QSTW01000008">
    <property type="protein sequence ID" value="RGM91442.1"/>
    <property type="molecule type" value="Genomic_DNA"/>
</dbReference>
<reference evidence="1 2" key="1">
    <citation type="submission" date="2018-08" db="EMBL/GenBank/DDBJ databases">
        <title>A genome reference for cultivated species of the human gut microbiota.</title>
        <authorList>
            <person name="Zou Y."/>
            <person name="Xue W."/>
            <person name="Luo G."/>
        </authorList>
    </citation>
    <scope>NUCLEOTIDE SEQUENCE [LARGE SCALE GENOMIC DNA]</scope>
    <source>
        <strain evidence="1 2">OM06-2</strain>
    </source>
</reference>
<evidence type="ECO:0000313" key="1">
    <source>
        <dbReference type="EMBL" id="RGM91442.1"/>
    </source>
</evidence>
<name>A0A3E4Z8T5_9BACT</name>
<dbReference type="AlphaFoldDB" id="A0A3E4Z8T5"/>
<evidence type="ECO:0000313" key="2">
    <source>
        <dbReference type="Proteomes" id="UP000260814"/>
    </source>
</evidence>